<gene>
    <name evidence="2" type="ORF">DLD77_09540</name>
</gene>
<dbReference type="Proteomes" id="UP000246099">
    <property type="component" value="Chromosome"/>
</dbReference>
<accession>A0ABN5LRD0</accession>
<evidence type="ECO:0008006" key="4">
    <source>
        <dbReference type="Google" id="ProtNLM"/>
    </source>
</evidence>
<proteinExistence type="predicted"/>
<organism evidence="2 3">
    <name type="scientific">Chitinophaga alhagiae</name>
    <dbReference type="NCBI Taxonomy" id="2203219"/>
    <lineage>
        <taxon>Bacteria</taxon>
        <taxon>Pseudomonadati</taxon>
        <taxon>Bacteroidota</taxon>
        <taxon>Chitinophagia</taxon>
        <taxon>Chitinophagales</taxon>
        <taxon>Chitinophagaceae</taxon>
        <taxon>Chitinophaga</taxon>
    </lineage>
</organism>
<protein>
    <recommendedName>
        <fullName evidence="4">Novel toxin 16 domain-containing protein</fullName>
    </recommendedName>
</protein>
<dbReference type="EMBL" id="CP029600">
    <property type="protein sequence ID" value="AWO01921.1"/>
    <property type="molecule type" value="Genomic_DNA"/>
</dbReference>
<reference evidence="2 3" key="1">
    <citation type="submission" date="2018-05" db="EMBL/GenBank/DDBJ databases">
        <title>Chitinophaga sp. nov., isolated from rhizosphere soil of Alhagi.</title>
        <authorList>
            <person name="Liu Y."/>
        </authorList>
    </citation>
    <scope>NUCLEOTIDE SEQUENCE [LARGE SCALE GENOMIC DNA]</scope>
    <source>
        <strain evidence="2 3">T22</strain>
    </source>
</reference>
<evidence type="ECO:0000313" key="3">
    <source>
        <dbReference type="Proteomes" id="UP000246099"/>
    </source>
</evidence>
<evidence type="ECO:0000256" key="1">
    <source>
        <dbReference type="SAM" id="MobiDB-lite"/>
    </source>
</evidence>
<keyword evidence="3" id="KW-1185">Reference proteome</keyword>
<feature type="region of interest" description="Disordered" evidence="1">
    <location>
        <begin position="82"/>
        <end position="105"/>
    </location>
</feature>
<sequence length="105" mass="11059">MGNVAARRFKGHCTRGDASKGWGTLLHGGSKGIAQGGMPQKDGERCCTEVQRALHKGGCLKKMGNVDARRLKGHCTRGDASKRWGTLMHGGSKGIAQGVMPQKGS</sequence>
<evidence type="ECO:0000313" key="2">
    <source>
        <dbReference type="EMBL" id="AWO01921.1"/>
    </source>
</evidence>
<name>A0ABN5LRD0_9BACT</name>